<dbReference type="EMBL" id="QGDO01000002">
    <property type="protein sequence ID" value="PWJ42639.1"/>
    <property type="molecule type" value="Genomic_DNA"/>
</dbReference>
<name>A0A315ZBV1_SEDFL</name>
<dbReference type="Pfam" id="PF07366">
    <property type="entry name" value="SnoaL"/>
    <property type="match status" value="1"/>
</dbReference>
<dbReference type="Gene3D" id="3.10.450.50">
    <property type="match status" value="1"/>
</dbReference>
<organism evidence="1 2">
    <name type="scientific">Sediminitomix flava</name>
    <dbReference type="NCBI Taxonomy" id="379075"/>
    <lineage>
        <taxon>Bacteria</taxon>
        <taxon>Pseudomonadati</taxon>
        <taxon>Bacteroidota</taxon>
        <taxon>Cytophagia</taxon>
        <taxon>Cytophagales</taxon>
        <taxon>Flammeovirgaceae</taxon>
        <taxon>Sediminitomix</taxon>
    </lineage>
</organism>
<keyword evidence="2" id="KW-1185">Reference proteome</keyword>
<evidence type="ECO:0000313" key="2">
    <source>
        <dbReference type="Proteomes" id="UP000245535"/>
    </source>
</evidence>
<dbReference type="RefSeq" id="WP_109616773.1">
    <property type="nucleotide sequence ID" value="NZ_QGDO01000002.1"/>
</dbReference>
<dbReference type="OrthoDB" id="9812089at2"/>
<reference evidence="1 2" key="1">
    <citation type="submission" date="2018-03" db="EMBL/GenBank/DDBJ databases">
        <title>Genomic Encyclopedia of Archaeal and Bacterial Type Strains, Phase II (KMG-II): from individual species to whole genera.</title>
        <authorList>
            <person name="Goeker M."/>
        </authorList>
    </citation>
    <scope>NUCLEOTIDE SEQUENCE [LARGE SCALE GENOMIC DNA]</scope>
    <source>
        <strain evidence="1 2">DSM 28229</strain>
    </source>
</reference>
<evidence type="ECO:0000313" key="1">
    <source>
        <dbReference type="EMBL" id="PWJ42639.1"/>
    </source>
</evidence>
<comment type="caution">
    <text evidence="1">The sequence shown here is derived from an EMBL/GenBank/DDBJ whole genome shotgun (WGS) entry which is preliminary data.</text>
</comment>
<dbReference type="AlphaFoldDB" id="A0A315ZBV1"/>
<sequence length="159" mass="18664">MDTPKIDFDKLRKDSWSTTETQNVQLVIDFMQKLMNNHEFDHVLKEFGNSYYTQHNRSIPDGMEALIDYVKGFVKRFPDYSYDVKHVHADGDYVIFHSQITTSKKDRGNDKKGINVSDTWKIQNNLIVEHWDTLQPMNGFMRFFFWLTGGKVANANGVY</sequence>
<dbReference type="GO" id="GO:0030638">
    <property type="term" value="P:polyketide metabolic process"/>
    <property type="evidence" value="ECO:0007669"/>
    <property type="project" value="InterPro"/>
</dbReference>
<accession>A0A315ZBV1</accession>
<gene>
    <name evidence="1" type="ORF">BC781_102183</name>
</gene>
<dbReference type="Proteomes" id="UP000245535">
    <property type="component" value="Unassembled WGS sequence"/>
</dbReference>
<dbReference type="InterPro" id="IPR032710">
    <property type="entry name" value="NTF2-like_dom_sf"/>
</dbReference>
<protein>
    <submittedName>
        <fullName evidence="1">Putative SnoaL-like aldol condensation-catalyzing enzyme</fullName>
    </submittedName>
</protein>
<dbReference type="SUPFAM" id="SSF54427">
    <property type="entry name" value="NTF2-like"/>
    <property type="match status" value="1"/>
</dbReference>
<proteinExistence type="predicted"/>
<dbReference type="InterPro" id="IPR009959">
    <property type="entry name" value="Cyclase_SnoaL-like"/>
</dbReference>